<comment type="caution">
    <text evidence="3">The sequence shown here is derived from an EMBL/GenBank/DDBJ whole genome shotgun (WGS) entry which is preliminary data.</text>
</comment>
<accession>A0A919Y6R1</accession>
<proteinExistence type="predicted"/>
<dbReference type="SUPFAM" id="SSF49265">
    <property type="entry name" value="Fibronectin type III"/>
    <property type="match status" value="2"/>
</dbReference>
<dbReference type="InterPro" id="IPR013783">
    <property type="entry name" value="Ig-like_fold"/>
</dbReference>
<dbReference type="InterPro" id="IPR003961">
    <property type="entry name" value="FN3_dom"/>
</dbReference>
<evidence type="ECO:0000256" key="1">
    <source>
        <dbReference type="ARBA" id="ARBA00022737"/>
    </source>
</evidence>
<dbReference type="EMBL" id="BORT01000001">
    <property type="protein sequence ID" value="GIO45692.1"/>
    <property type="molecule type" value="Genomic_DNA"/>
</dbReference>
<protein>
    <recommendedName>
        <fullName evidence="2">Fibronectin type-III domain-containing protein</fullName>
    </recommendedName>
</protein>
<dbReference type="Pfam" id="PF00041">
    <property type="entry name" value="fn3"/>
    <property type="match status" value="1"/>
</dbReference>
<dbReference type="InterPro" id="IPR050991">
    <property type="entry name" value="ECM_Regulatory_Proteins"/>
</dbReference>
<organism evidence="3 4">
    <name type="scientific">Paenibacillus azoreducens</name>
    <dbReference type="NCBI Taxonomy" id="116718"/>
    <lineage>
        <taxon>Bacteria</taxon>
        <taxon>Bacillati</taxon>
        <taxon>Bacillota</taxon>
        <taxon>Bacilli</taxon>
        <taxon>Bacillales</taxon>
        <taxon>Paenibacillaceae</taxon>
        <taxon>Paenibacillus</taxon>
    </lineage>
</organism>
<dbReference type="SMART" id="SM00060">
    <property type="entry name" value="FN3"/>
    <property type="match status" value="1"/>
</dbReference>
<dbReference type="InterPro" id="IPR036116">
    <property type="entry name" value="FN3_sf"/>
</dbReference>
<keyword evidence="4" id="KW-1185">Reference proteome</keyword>
<dbReference type="CDD" id="cd00063">
    <property type="entry name" value="FN3"/>
    <property type="match status" value="1"/>
</dbReference>
<name>A0A919Y6R1_9BACL</name>
<keyword evidence="1" id="KW-0677">Repeat</keyword>
<dbReference type="AlphaFoldDB" id="A0A919Y6R1"/>
<dbReference type="RefSeq" id="WP_212976820.1">
    <property type="nucleotide sequence ID" value="NZ_AP025343.1"/>
</dbReference>
<gene>
    <name evidence="3" type="ORF">J34TS1_04570</name>
</gene>
<dbReference type="Proteomes" id="UP000682811">
    <property type="component" value="Unassembled WGS sequence"/>
</dbReference>
<dbReference type="PANTHER" id="PTHR46708:SF2">
    <property type="entry name" value="FIBRONECTIN TYPE-III DOMAIN-CONTAINING PROTEIN"/>
    <property type="match status" value="1"/>
</dbReference>
<dbReference type="PANTHER" id="PTHR46708">
    <property type="entry name" value="TENASCIN"/>
    <property type="match status" value="1"/>
</dbReference>
<reference evidence="3 4" key="1">
    <citation type="submission" date="2021-03" db="EMBL/GenBank/DDBJ databases">
        <title>Antimicrobial resistance genes in bacteria isolated from Japanese honey, and their potential for conferring macrolide and lincosamide resistance in the American foulbrood pathogen Paenibacillus larvae.</title>
        <authorList>
            <person name="Okamoto M."/>
            <person name="Kumagai M."/>
            <person name="Kanamori H."/>
            <person name="Takamatsu D."/>
        </authorList>
    </citation>
    <scope>NUCLEOTIDE SEQUENCE [LARGE SCALE GENOMIC DNA]</scope>
    <source>
        <strain evidence="3 4">J34TS1</strain>
    </source>
</reference>
<feature type="domain" description="Fibronectin type-III" evidence="2">
    <location>
        <begin position="1"/>
        <end position="36"/>
    </location>
</feature>
<dbReference type="PROSITE" id="PS50853">
    <property type="entry name" value="FN3"/>
    <property type="match status" value="2"/>
</dbReference>
<dbReference type="Gene3D" id="2.60.40.10">
    <property type="entry name" value="Immunoglobulins"/>
    <property type="match status" value="1"/>
</dbReference>
<sequence>MPDWNLGSPYNYRVAAENDTGEGEYSELHDIWTLPSEPDSFDVAEVTTTEITAHWSSVPGEEGYVFLVNGEETEQLPTGSTEYTITSLTAGTTYKLGIKAVNRSGSGAVKILSVTTLPEAPVVVEDPRGGSSPLDRITLSMIGF</sequence>
<evidence type="ECO:0000313" key="3">
    <source>
        <dbReference type="EMBL" id="GIO45692.1"/>
    </source>
</evidence>
<evidence type="ECO:0000313" key="4">
    <source>
        <dbReference type="Proteomes" id="UP000682811"/>
    </source>
</evidence>
<evidence type="ECO:0000259" key="2">
    <source>
        <dbReference type="PROSITE" id="PS50853"/>
    </source>
</evidence>
<feature type="domain" description="Fibronectin type-III" evidence="2">
    <location>
        <begin position="37"/>
        <end position="119"/>
    </location>
</feature>